<proteinExistence type="predicted"/>
<dbReference type="EMBL" id="JAIVGD010000005">
    <property type="protein sequence ID" value="KAH0772613.1"/>
    <property type="molecule type" value="Genomic_DNA"/>
</dbReference>
<comment type="caution">
    <text evidence="1">The sequence shown here is derived from an EMBL/GenBank/DDBJ whole genome shotgun (WGS) entry which is preliminary data.</text>
</comment>
<organism evidence="1 2">
    <name type="scientific">Solanum tuberosum</name>
    <name type="common">Potato</name>
    <dbReference type="NCBI Taxonomy" id="4113"/>
    <lineage>
        <taxon>Eukaryota</taxon>
        <taxon>Viridiplantae</taxon>
        <taxon>Streptophyta</taxon>
        <taxon>Embryophyta</taxon>
        <taxon>Tracheophyta</taxon>
        <taxon>Spermatophyta</taxon>
        <taxon>Magnoliopsida</taxon>
        <taxon>eudicotyledons</taxon>
        <taxon>Gunneridae</taxon>
        <taxon>Pentapetalae</taxon>
        <taxon>asterids</taxon>
        <taxon>lamiids</taxon>
        <taxon>Solanales</taxon>
        <taxon>Solanaceae</taxon>
        <taxon>Solanoideae</taxon>
        <taxon>Solaneae</taxon>
        <taxon>Solanum</taxon>
    </lineage>
</organism>
<keyword evidence="2" id="KW-1185">Reference proteome</keyword>
<sequence length="85" mass="9974">MSKHKNGLRQKNNCLIDNDDVKLVELRKSFKITSIKENLPKQHVEELVYQGSMDTQDEIEISYNYDSYFIFSPSRKYVSGQLITN</sequence>
<protein>
    <submittedName>
        <fullName evidence="1">Uncharacterized protein</fullName>
    </submittedName>
</protein>
<reference evidence="1 2" key="1">
    <citation type="journal article" date="2021" name="bioRxiv">
        <title>Chromosome-scale and haplotype-resolved genome assembly of a tetraploid potato cultivar.</title>
        <authorList>
            <person name="Sun H."/>
            <person name="Jiao W.-B."/>
            <person name="Krause K."/>
            <person name="Campoy J.A."/>
            <person name="Goel M."/>
            <person name="Folz-Donahue K."/>
            <person name="Kukat C."/>
            <person name="Huettel B."/>
            <person name="Schneeberger K."/>
        </authorList>
    </citation>
    <scope>NUCLEOTIDE SEQUENCE [LARGE SCALE GENOMIC DNA]</scope>
    <source>
        <strain evidence="1">SolTubOtavaFocal</strain>
        <tissue evidence="1">Leaves</tissue>
    </source>
</reference>
<evidence type="ECO:0000313" key="1">
    <source>
        <dbReference type="EMBL" id="KAH0772613.1"/>
    </source>
</evidence>
<accession>A0ABQ7VVU7</accession>
<name>A0ABQ7VVU7_SOLTU</name>
<evidence type="ECO:0000313" key="2">
    <source>
        <dbReference type="Proteomes" id="UP000826656"/>
    </source>
</evidence>
<dbReference type="Proteomes" id="UP000826656">
    <property type="component" value="Unassembled WGS sequence"/>
</dbReference>
<gene>
    <name evidence="1" type="ORF">KY290_009750</name>
</gene>